<dbReference type="RefSeq" id="WP_195893284.1">
    <property type="nucleotide sequence ID" value="NZ_JADOGI010000001.1"/>
</dbReference>
<dbReference type="Pfam" id="PF02653">
    <property type="entry name" value="BPD_transp_2"/>
    <property type="match status" value="1"/>
</dbReference>
<keyword evidence="3" id="KW-1003">Cell membrane</keyword>
<evidence type="ECO:0000256" key="2">
    <source>
        <dbReference type="ARBA" id="ARBA00022448"/>
    </source>
</evidence>
<dbReference type="InterPro" id="IPR001851">
    <property type="entry name" value="ABC_transp_permease"/>
</dbReference>
<feature type="transmembrane region" description="Helical" evidence="9">
    <location>
        <begin position="315"/>
        <end position="333"/>
    </location>
</feature>
<feature type="transmembrane region" description="Helical" evidence="9">
    <location>
        <begin position="167"/>
        <end position="185"/>
    </location>
</feature>
<protein>
    <submittedName>
        <fullName evidence="10">ABC transporter permease</fullName>
    </submittedName>
</protein>
<keyword evidence="6 9" id="KW-1133">Transmembrane helix</keyword>
<sequence length="362" mass="37536">MSSDTERAPVQDTKQAQKAPSHSLGVLDPRGWLRRSAIVSAHGPDERAGRRTVVDRVLDLGIYVALIGLIIYFSQASPYFLSERNLLNIGSAVAVTGVLAAGMTIALIAGQLDLTVGANVALTSVVVAILIEDGWSTWLAVAAGIVVGLLIGLANSTLVVSVGINSIIATLAMGIVIRGLALIFTDGQNKPLTHLALTDFVNDRPLGIPTTVWLLLAVFVIGTIVMTFTRAGWHVYGVGGNPSAALRAGIRTKRLYTTVFLVTGALAALGGVMTAGTSSSGGPNYAVGAEFDVLTAVLLGGIGLGGGAGRLERTLAGVLVIGVLNNGLTLLSVESYYQQLARGAVFVLAVVMGAISERRRTR</sequence>
<dbReference type="PANTHER" id="PTHR32196">
    <property type="entry name" value="ABC TRANSPORTER PERMEASE PROTEIN YPHD-RELATED-RELATED"/>
    <property type="match status" value="1"/>
</dbReference>
<dbReference type="AlphaFoldDB" id="A0A931A6L1"/>
<reference evidence="10" key="1">
    <citation type="submission" date="2020-11" db="EMBL/GenBank/DDBJ databases">
        <title>Whole-genome analyses of Nonomuraea sp. K274.</title>
        <authorList>
            <person name="Veyisoglu A."/>
        </authorList>
    </citation>
    <scope>NUCLEOTIDE SEQUENCE</scope>
    <source>
        <strain evidence="10">K274</strain>
    </source>
</reference>
<feature type="transmembrane region" description="Helical" evidence="9">
    <location>
        <begin position="86"/>
        <end position="107"/>
    </location>
</feature>
<dbReference type="CDD" id="cd06579">
    <property type="entry name" value="TM_PBP1_transp_AraH_like"/>
    <property type="match status" value="1"/>
</dbReference>
<evidence type="ECO:0000313" key="10">
    <source>
        <dbReference type="EMBL" id="MBF8184300.1"/>
    </source>
</evidence>
<evidence type="ECO:0000256" key="8">
    <source>
        <dbReference type="SAM" id="MobiDB-lite"/>
    </source>
</evidence>
<evidence type="ECO:0000256" key="4">
    <source>
        <dbReference type="ARBA" id="ARBA00022519"/>
    </source>
</evidence>
<keyword evidence="11" id="KW-1185">Reference proteome</keyword>
<feature type="transmembrane region" description="Helical" evidence="9">
    <location>
        <begin position="285"/>
        <end position="308"/>
    </location>
</feature>
<feature type="region of interest" description="Disordered" evidence="8">
    <location>
        <begin position="1"/>
        <end position="26"/>
    </location>
</feature>
<evidence type="ECO:0000256" key="3">
    <source>
        <dbReference type="ARBA" id="ARBA00022475"/>
    </source>
</evidence>
<feature type="transmembrane region" description="Helical" evidence="9">
    <location>
        <begin position="137"/>
        <end position="160"/>
    </location>
</feature>
<evidence type="ECO:0000256" key="5">
    <source>
        <dbReference type="ARBA" id="ARBA00022692"/>
    </source>
</evidence>
<accession>A0A931A6L1</accession>
<feature type="transmembrane region" description="Helical" evidence="9">
    <location>
        <begin position="57"/>
        <end position="74"/>
    </location>
</feature>
<comment type="subcellular location">
    <subcellularLocation>
        <location evidence="1">Cell membrane</location>
        <topology evidence="1">Multi-pass membrane protein</topology>
    </subcellularLocation>
</comment>
<gene>
    <name evidence="10" type="ORF">ITP53_00765</name>
</gene>
<dbReference type="PANTHER" id="PTHR32196:SF21">
    <property type="entry name" value="ABC TRANSPORTER PERMEASE PROTEIN YPHD-RELATED"/>
    <property type="match status" value="1"/>
</dbReference>
<name>A0A931A6L1_9ACTN</name>
<comment type="caution">
    <text evidence="10">The sequence shown here is derived from an EMBL/GenBank/DDBJ whole genome shotgun (WGS) entry which is preliminary data.</text>
</comment>
<feature type="transmembrane region" description="Helical" evidence="9">
    <location>
        <begin position="254"/>
        <end position="273"/>
    </location>
</feature>
<organism evidence="10 11">
    <name type="scientific">Nonomuraea cypriaca</name>
    <dbReference type="NCBI Taxonomy" id="1187855"/>
    <lineage>
        <taxon>Bacteria</taxon>
        <taxon>Bacillati</taxon>
        <taxon>Actinomycetota</taxon>
        <taxon>Actinomycetes</taxon>
        <taxon>Streptosporangiales</taxon>
        <taxon>Streptosporangiaceae</taxon>
        <taxon>Nonomuraea</taxon>
    </lineage>
</organism>
<keyword evidence="7 9" id="KW-0472">Membrane</keyword>
<keyword evidence="5 9" id="KW-0812">Transmembrane</keyword>
<keyword evidence="4" id="KW-0997">Cell inner membrane</keyword>
<evidence type="ECO:0000256" key="1">
    <source>
        <dbReference type="ARBA" id="ARBA00004651"/>
    </source>
</evidence>
<dbReference type="EMBL" id="JADOGI010000001">
    <property type="protein sequence ID" value="MBF8184300.1"/>
    <property type="molecule type" value="Genomic_DNA"/>
</dbReference>
<feature type="transmembrane region" description="Helical" evidence="9">
    <location>
        <begin position="339"/>
        <end position="356"/>
    </location>
</feature>
<keyword evidence="2" id="KW-0813">Transport</keyword>
<feature type="transmembrane region" description="Helical" evidence="9">
    <location>
        <begin position="212"/>
        <end position="233"/>
    </location>
</feature>
<feature type="transmembrane region" description="Helical" evidence="9">
    <location>
        <begin position="114"/>
        <end position="131"/>
    </location>
</feature>
<dbReference type="GO" id="GO:0022857">
    <property type="term" value="F:transmembrane transporter activity"/>
    <property type="evidence" value="ECO:0007669"/>
    <property type="project" value="InterPro"/>
</dbReference>
<evidence type="ECO:0000256" key="7">
    <source>
        <dbReference type="ARBA" id="ARBA00023136"/>
    </source>
</evidence>
<proteinExistence type="predicted"/>
<evidence type="ECO:0000313" key="11">
    <source>
        <dbReference type="Proteomes" id="UP000605361"/>
    </source>
</evidence>
<evidence type="ECO:0000256" key="9">
    <source>
        <dbReference type="SAM" id="Phobius"/>
    </source>
</evidence>
<evidence type="ECO:0000256" key="6">
    <source>
        <dbReference type="ARBA" id="ARBA00022989"/>
    </source>
</evidence>
<dbReference type="Proteomes" id="UP000605361">
    <property type="component" value="Unassembled WGS sequence"/>
</dbReference>
<dbReference type="GO" id="GO:0005886">
    <property type="term" value="C:plasma membrane"/>
    <property type="evidence" value="ECO:0007669"/>
    <property type="project" value="UniProtKB-SubCell"/>
</dbReference>